<dbReference type="Pfam" id="PF00156">
    <property type="entry name" value="Pribosyltran"/>
    <property type="match status" value="1"/>
</dbReference>
<keyword evidence="3" id="KW-1185">Reference proteome</keyword>
<dbReference type="Proteomes" id="UP001447188">
    <property type="component" value="Unassembled WGS sequence"/>
</dbReference>
<accession>A0ABR3G3G8</accession>
<organism evidence="2 3">
    <name type="scientific">Discina gigas</name>
    <dbReference type="NCBI Taxonomy" id="1032678"/>
    <lineage>
        <taxon>Eukaryota</taxon>
        <taxon>Fungi</taxon>
        <taxon>Dikarya</taxon>
        <taxon>Ascomycota</taxon>
        <taxon>Pezizomycotina</taxon>
        <taxon>Pezizomycetes</taxon>
        <taxon>Pezizales</taxon>
        <taxon>Discinaceae</taxon>
        <taxon>Discina</taxon>
    </lineage>
</organism>
<proteinExistence type="predicted"/>
<evidence type="ECO:0000313" key="2">
    <source>
        <dbReference type="EMBL" id="KAL0630267.1"/>
    </source>
</evidence>
<reference evidence="2 3" key="1">
    <citation type="submission" date="2024-02" db="EMBL/GenBank/DDBJ databases">
        <title>Discinaceae phylogenomics.</title>
        <authorList>
            <person name="Dirks A.C."/>
            <person name="James T.Y."/>
        </authorList>
    </citation>
    <scope>NUCLEOTIDE SEQUENCE [LARGE SCALE GENOMIC DNA]</scope>
    <source>
        <strain evidence="2 3">ACD0624</strain>
    </source>
</reference>
<dbReference type="Gene3D" id="3.40.50.2020">
    <property type="match status" value="1"/>
</dbReference>
<dbReference type="EMBL" id="JBBBZM010000889">
    <property type="protein sequence ID" value="KAL0630267.1"/>
    <property type="molecule type" value="Genomic_DNA"/>
</dbReference>
<dbReference type="InterPro" id="IPR029057">
    <property type="entry name" value="PRTase-like"/>
</dbReference>
<evidence type="ECO:0000313" key="3">
    <source>
        <dbReference type="Proteomes" id="UP001447188"/>
    </source>
</evidence>
<comment type="caution">
    <text evidence="2">The sequence shown here is derived from an EMBL/GenBank/DDBJ whole genome shotgun (WGS) entry which is preliminary data.</text>
</comment>
<protein>
    <recommendedName>
        <fullName evidence="1">Phosphoribosyltransferase domain-containing protein</fullName>
    </recommendedName>
</protein>
<name>A0ABR3G3G8_9PEZI</name>
<dbReference type="SUPFAM" id="SSF53271">
    <property type="entry name" value="PRTase-like"/>
    <property type="match status" value="1"/>
</dbReference>
<evidence type="ECO:0000259" key="1">
    <source>
        <dbReference type="Pfam" id="PF00156"/>
    </source>
</evidence>
<feature type="domain" description="Phosphoribosyltransferase" evidence="1">
    <location>
        <begin position="6"/>
        <end position="98"/>
    </location>
</feature>
<dbReference type="InterPro" id="IPR000836">
    <property type="entry name" value="PRTase_dom"/>
</dbReference>
<gene>
    <name evidence="2" type="ORF">Q9L58_010886</name>
</gene>
<feature type="non-terminal residue" evidence="2">
    <location>
        <position position="106"/>
    </location>
</feature>
<sequence>MAGRATWKLIKGFSPEVLVGPGFGAAPLLFSTAAAALADGIDLQILMVRDKRKQHNQKKWVEGNRDAAYGKRAVMLDDFMESGSALPLVKEAMREDGININLVAVA</sequence>
<dbReference type="CDD" id="cd06223">
    <property type="entry name" value="PRTases_typeI"/>
    <property type="match status" value="1"/>
</dbReference>